<keyword evidence="2" id="KW-0227">DNA damage</keyword>
<keyword evidence="6" id="KW-0238">DNA-binding</keyword>
<feature type="compositionally biased region" description="Basic residues" evidence="8">
    <location>
        <begin position="586"/>
        <end position="595"/>
    </location>
</feature>
<reference evidence="10 11" key="1">
    <citation type="submission" date="2015-09" db="EMBL/GenBank/DDBJ databases">
        <authorList>
            <consortium name="Pathogen Informatics"/>
        </authorList>
    </citation>
    <scope>NUCLEOTIDE SEQUENCE [LARGE SCALE GENOMIC DNA]</scope>
    <source>
        <strain evidence="10 11">2789STDY5834970</strain>
    </source>
</reference>
<evidence type="ECO:0000256" key="2">
    <source>
        <dbReference type="ARBA" id="ARBA00022763"/>
    </source>
</evidence>
<evidence type="ECO:0000256" key="4">
    <source>
        <dbReference type="ARBA" id="ARBA00022806"/>
    </source>
</evidence>
<keyword evidence="3" id="KW-0378">Hydrolase</keyword>
<keyword evidence="4" id="KW-0347">Helicase</keyword>
<evidence type="ECO:0000259" key="9">
    <source>
        <dbReference type="Pfam" id="PF12705"/>
    </source>
</evidence>
<accession>A0A173SCY7</accession>
<name>A0A173SCY7_9FIRM</name>
<dbReference type="Pfam" id="PF13479">
    <property type="entry name" value="AAA_24"/>
    <property type="match status" value="1"/>
</dbReference>
<sequence length="595" mass="68103">MQYSHSRIECFEKCPFKYKMRYLQRLNTLPPDEADSPLILGTALHTGIEESLEAAVKKYCSSYPIITDEHINEVIKLEHVIPLARAGIPPGGAFEVPVMDKDFIGYIDYLVPINKVDGTEYFDLYDFKYSNNIQSYKKSNQLHLYKYFFERNNPGKKIRNLYLFFVPKVQIRQKKGETLLDFRERLKDELAGVDVQTVQVEFDYSKVIEFLLEIKTVNETTEFTKTESYLCRFCEYQDFCEKGWDFMILPENKRRNIEQVHKRKLWIYGAPFSGKTTFANSFPDPLMLNTDGNVENVDAPYIPIRDNVKVEGRMTKRTLAWEVFKDTISELEKKQNTFKTIVVDLLEDTYESCRVYMYQQMGITHESDDSFRAWDKVRGEYLNTMKRLMVLDYENIVLISHEDMSKDITRKGGDKITAIKPAGLPDKVANKVAGMVDVVARIVADGETRTFSFKSNEVVFGGGRLRVAAKDLPLDVDALFAVYDEANKNAANGVSESKPQTETTERAGRSRRKAEEKPVIPAEKPQEQPEQVEPVNDTPAEEAPQEAHAEGESAPAENADDGNPPMDGAVEVSAPNAQPEQPTEHPRRKRRVRES</sequence>
<organism evidence="10 11">
    <name type="scientific">Faecalibacterium prausnitzii</name>
    <dbReference type="NCBI Taxonomy" id="853"/>
    <lineage>
        <taxon>Bacteria</taxon>
        <taxon>Bacillati</taxon>
        <taxon>Bacillota</taxon>
        <taxon>Clostridia</taxon>
        <taxon>Eubacteriales</taxon>
        <taxon>Oscillospiraceae</taxon>
        <taxon>Faecalibacterium</taxon>
    </lineage>
</organism>
<evidence type="ECO:0000256" key="3">
    <source>
        <dbReference type="ARBA" id="ARBA00022801"/>
    </source>
</evidence>
<dbReference type="InterPro" id="IPR011604">
    <property type="entry name" value="PDDEXK-like_dom_sf"/>
</dbReference>
<keyword evidence="7" id="KW-0234">DNA repair</keyword>
<evidence type="ECO:0000256" key="7">
    <source>
        <dbReference type="ARBA" id="ARBA00023204"/>
    </source>
</evidence>
<feature type="region of interest" description="Disordered" evidence="8">
    <location>
        <begin position="491"/>
        <end position="595"/>
    </location>
</feature>
<feature type="compositionally biased region" description="Basic and acidic residues" evidence="8">
    <location>
        <begin position="503"/>
        <end position="518"/>
    </location>
</feature>
<dbReference type="Proteomes" id="UP000095649">
    <property type="component" value="Unassembled WGS sequence"/>
</dbReference>
<feature type="compositionally biased region" description="Polar residues" evidence="8">
    <location>
        <begin position="491"/>
        <end position="502"/>
    </location>
</feature>
<feature type="domain" description="PD-(D/E)XK endonuclease-like" evidence="9">
    <location>
        <begin position="3"/>
        <end position="241"/>
    </location>
</feature>
<dbReference type="GO" id="GO:0016787">
    <property type="term" value="F:hydrolase activity"/>
    <property type="evidence" value="ECO:0007669"/>
    <property type="project" value="UniProtKB-KW"/>
</dbReference>
<evidence type="ECO:0000256" key="6">
    <source>
        <dbReference type="ARBA" id="ARBA00023125"/>
    </source>
</evidence>
<dbReference type="EMBL" id="CYXN01000005">
    <property type="protein sequence ID" value="CUM88110.1"/>
    <property type="molecule type" value="Genomic_DNA"/>
</dbReference>
<evidence type="ECO:0000313" key="11">
    <source>
        <dbReference type="Proteomes" id="UP000095649"/>
    </source>
</evidence>
<dbReference type="GO" id="GO:0004386">
    <property type="term" value="F:helicase activity"/>
    <property type="evidence" value="ECO:0007669"/>
    <property type="project" value="UniProtKB-KW"/>
</dbReference>
<gene>
    <name evidence="10" type="ORF">ERS852582_00946</name>
</gene>
<dbReference type="Gene3D" id="3.90.320.10">
    <property type="match status" value="1"/>
</dbReference>
<keyword evidence="5" id="KW-0067">ATP-binding</keyword>
<dbReference type="InterPro" id="IPR038726">
    <property type="entry name" value="PDDEXK_AddAB-type"/>
</dbReference>
<evidence type="ECO:0000256" key="1">
    <source>
        <dbReference type="ARBA" id="ARBA00022741"/>
    </source>
</evidence>
<dbReference type="GO" id="GO:0003677">
    <property type="term" value="F:DNA binding"/>
    <property type="evidence" value="ECO:0007669"/>
    <property type="project" value="UniProtKB-KW"/>
</dbReference>
<dbReference type="Pfam" id="PF12705">
    <property type="entry name" value="PDDEXK_1"/>
    <property type="match status" value="1"/>
</dbReference>
<dbReference type="AlphaFoldDB" id="A0A173SCY7"/>
<keyword evidence="1" id="KW-0547">Nucleotide-binding</keyword>
<proteinExistence type="predicted"/>
<dbReference type="GO" id="GO:0006281">
    <property type="term" value="P:DNA repair"/>
    <property type="evidence" value="ECO:0007669"/>
    <property type="project" value="UniProtKB-KW"/>
</dbReference>
<evidence type="ECO:0000256" key="5">
    <source>
        <dbReference type="ARBA" id="ARBA00022840"/>
    </source>
</evidence>
<evidence type="ECO:0000256" key="8">
    <source>
        <dbReference type="SAM" id="MobiDB-lite"/>
    </source>
</evidence>
<dbReference type="GO" id="GO:0005524">
    <property type="term" value="F:ATP binding"/>
    <property type="evidence" value="ECO:0007669"/>
    <property type="project" value="UniProtKB-KW"/>
</dbReference>
<evidence type="ECO:0000313" key="10">
    <source>
        <dbReference type="EMBL" id="CUM88110.1"/>
    </source>
</evidence>
<protein>
    <submittedName>
        <fullName evidence="10">Phage nucleotide-binding protein</fullName>
    </submittedName>
</protein>